<accession>A0A2N3KJ49</accession>
<protein>
    <submittedName>
        <fullName evidence="1">Uncharacterized protein</fullName>
    </submittedName>
</protein>
<dbReference type="Proteomes" id="UP000233597">
    <property type="component" value="Unassembled WGS sequence"/>
</dbReference>
<sequence>MGQHVHGGSITRKNWHSLYNIDVAAMLRNGGCAGAARYPFDTGFTPILYPPGVMGANDA</sequence>
<comment type="caution">
    <text evidence="1">The sequence shown here is derived from an EMBL/GenBank/DDBJ whole genome shotgun (WGS) entry which is preliminary data.</text>
</comment>
<dbReference type="EMBL" id="NWTK01000016">
    <property type="protein sequence ID" value="PKR50568.1"/>
    <property type="molecule type" value="Genomic_DNA"/>
</dbReference>
<proteinExistence type="predicted"/>
<name>A0A2N3KJ49_9PROT</name>
<gene>
    <name evidence="1" type="ORF">COO20_20725</name>
</gene>
<dbReference type="AlphaFoldDB" id="A0A2N3KJ49"/>
<evidence type="ECO:0000313" key="2">
    <source>
        <dbReference type="Proteomes" id="UP000233597"/>
    </source>
</evidence>
<reference evidence="1 2" key="1">
    <citation type="submission" date="2017-09" db="EMBL/GenBank/DDBJ databases">
        <title>Biodiversity and function of Thalassospira species in the particle-attached aromatic-hydrocarbon-degrading consortia from the surface seawater of the South China Sea.</title>
        <authorList>
            <person name="Dong C."/>
            <person name="Liu R."/>
            <person name="Shao Z."/>
        </authorList>
    </citation>
    <scope>NUCLEOTIDE SEQUENCE [LARGE SCALE GENOMIC DNA]</scope>
    <source>
        <strain evidence="1 2">CSC1P2</strain>
    </source>
</reference>
<evidence type="ECO:0000313" key="1">
    <source>
        <dbReference type="EMBL" id="PKR50568.1"/>
    </source>
</evidence>
<organism evidence="1 2">
    <name type="scientific">Thalassospira marina</name>
    <dbReference type="NCBI Taxonomy" id="2048283"/>
    <lineage>
        <taxon>Bacteria</taxon>
        <taxon>Pseudomonadati</taxon>
        <taxon>Pseudomonadota</taxon>
        <taxon>Alphaproteobacteria</taxon>
        <taxon>Rhodospirillales</taxon>
        <taxon>Thalassospiraceae</taxon>
        <taxon>Thalassospira</taxon>
    </lineage>
</organism>